<name>A0A158DFJ8_9BURK</name>
<keyword evidence="2" id="KW-1185">Reference proteome</keyword>
<evidence type="ECO:0000313" key="1">
    <source>
        <dbReference type="EMBL" id="SAK93180.1"/>
    </source>
</evidence>
<gene>
    <name evidence="1" type="ORF">AWB75_06642</name>
</gene>
<dbReference type="EMBL" id="FCOF02000063">
    <property type="protein sequence ID" value="SAK93180.1"/>
    <property type="molecule type" value="Genomic_DNA"/>
</dbReference>
<sequence length="60" mass="7049">MLTSPSYTYNARHRYRTIHHKTNRNMNQTNITDRSPGEIYAEAGDAILKYMTDCHTTRQC</sequence>
<accession>A0A158DFJ8</accession>
<protein>
    <submittedName>
        <fullName evidence="1">Uncharacterized protein</fullName>
    </submittedName>
</protein>
<comment type="caution">
    <text evidence="1">The sequence shown here is derived from an EMBL/GenBank/DDBJ whole genome shotgun (WGS) entry which is preliminary data.</text>
</comment>
<dbReference type="Proteomes" id="UP000054870">
    <property type="component" value="Unassembled WGS sequence"/>
</dbReference>
<evidence type="ECO:0000313" key="2">
    <source>
        <dbReference type="Proteomes" id="UP000054870"/>
    </source>
</evidence>
<dbReference type="AlphaFoldDB" id="A0A158DFJ8"/>
<reference evidence="1" key="1">
    <citation type="submission" date="2016-01" db="EMBL/GenBank/DDBJ databases">
        <authorList>
            <person name="Peeters C."/>
        </authorList>
    </citation>
    <scope>NUCLEOTIDE SEQUENCE [LARGE SCALE GENOMIC DNA]</scope>
    <source>
        <strain evidence="1">LMG 29318</strain>
    </source>
</reference>
<proteinExistence type="predicted"/>
<organism evidence="1 2">
    <name type="scientific">Caballeronia catudaia</name>
    <dbReference type="NCBI Taxonomy" id="1777136"/>
    <lineage>
        <taxon>Bacteria</taxon>
        <taxon>Pseudomonadati</taxon>
        <taxon>Pseudomonadota</taxon>
        <taxon>Betaproteobacteria</taxon>
        <taxon>Burkholderiales</taxon>
        <taxon>Burkholderiaceae</taxon>
        <taxon>Caballeronia</taxon>
    </lineage>
</organism>